<protein>
    <submittedName>
        <fullName evidence="1">Uncharacterized protein</fullName>
    </submittedName>
</protein>
<dbReference type="RefSeq" id="XP_013245739.1">
    <property type="nucleotide sequence ID" value="XM_013390285.1"/>
</dbReference>
<dbReference type="Proteomes" id="UP000027361">
    <property type="component" value="Unassembled WGS sequence"/>
</dbReference>
<dbReference type="GeneID" id="25261637"/>
<sequence>MQQIPSALAICIMASSYLPRLLGASAQAIAHAANHSRDGDLLGHEGTAVVILNVGPWQIPVETVRKAAHYWKQLNLVRVAWRSGLEWRSQECGKNKIVAWWASANCDKLCNKCKM</sequence>
<dbReference type="HOGENOM" id="CLU_2114840_0_0_1"/>
<dbReference type="AlphaFoldDB" id="A0A066WQK4"/>
<dbReference type="InParanoid" id="A0A066WQK4"/>
<proteinExistence type="predicted"/>
<gene>
    <name evidence="1" type="ORF">K437DRAFT_151101</name>
</gene>
<accession>A0A066WQK4</accession>
<keyword evidence="2" id="KW-1185">Reference proteome</keyword>
<evidence type="ECO:0000313" key="2">
    <source>
        <dbReference type="Proteomes" id="UP000027361"/>
    </source>
</evidence>
<evidence type="ECO:0000313" key="1">
    <source>
        <dbReference type="EMBL" id="KDN52900.1"/>
    </source>
</evidence>
<comment type="caution">
    <text evidence="1">The sequence shown here is derived from an EMBL/GenBank/DDBJ whole genome shotgun (WGS) entry which is preliminary data.</text>
</comment>
<reference evidence="1 2" key="1">
    <citation type="submission" date="2014-05" db="EMBL/GenBank/DDBJ databases">
        <title>Draft genome sequence of a rare smut relative, Tilletiaria anomala UBC 951.</title>
        <authorList>
            <consortium name="DOE Joint Genome Institute"/>
            <person name="Toome M."/>
            <person name="Kuo A."/>
            <person name="Henrissat B."/>
            <person name="Lipzen A."/>
            <person name="Tritt A."/>
            <person name="Yoshinaga Y."/>
            <person name="Zane M."/>
            <person name="Barry K."/>
            <person name="Grigoriev I.V."/>
            <person name="Spatafora J.W."/>
            <person name="Aimea M.C."/>
        </authorList>
    </citation>
    <scope>NUCLEOTIDE SEQUENCE [LARGE SCALE GENOMIC DNA]</scope>
    <source>
        <strain evidence="1 2">UBC 951</strain>
    </source>
</reference>
<organism evidence="1 2">
    <name type="scientific">Tilletiaria anomala (strain ATCC 24038 / CBS 436.72 / UBC 951)</name>
    <dbReference type="NCBI Taxonomy" id="1037660"/>
    <lineage>
        <taxon>Eukaryota</taxon>
        <taxon>Fungi</taxon>
        <taxon>Dikarya</taxon>
        <taxon>Basidiomycota</taxon>
        <taxon>Ustilaginomycotina</taxon>
        <taxon>Exobasidiomycetes</taxon>
        <taxon>Georgefischeriales</taxon>
        <taxon>Tilletiariaceae</taxon>
        <taxon>Tilletiaria</taxon>
    </lineage>
</organism>
<feature type="non-terminal residue" evidence="1">
    <location>
        <position position="115"/>
    </location>
</feature>
<name>A0A066WQK4_TILAU</name>
<dbReference type="EMBL" id="JMSN01000006">
    <property type="protein sequence ID" value="KDN52900.1"/>
    <property type="molecule type" value="Genomic_DNA"/>
</dbReference>